<organism evidence="2 3">
    <name type="scientific">Mycena pura</name>
    <dbReference type="NCBI Taxonomy" id="153505"/>
    <lineage>
        <taxon>Eukaryota</taxon>
        <taxon>Fungi</taxon>
        <taxon>Dikarya</taxon>
        <taxon>Basidiomycota</taxon>
        <taxon>Agaricomycotina</taxon>
        <taxon>Agaricomycetes</taxon>
        <taxon>Agaricomycetidae</taxon>
        <taxon>Agaricales</taxon>
        <taxon>Marasmiineae</taxon>
        <taxon>Mycenaceae</taxon>
        <taxon>Mycena</taxon>
    </lineage>
</organism>
<evidence type="ECO:0000313" key="3">
    <source>
        <dbReference type="Proteomes" id="UP001219525"/>
    </source>
</evidence>
<evidence type="ECO:0008006" key="4">
    <source>
        <dbReference type="Google" id="ProtNLM"/>
    </source>
</evidence>
<dbReference type="EMBL" id="JARJCW010000114">
    <property type="protein sequence ID" value="KAJ7192930.1"/>
    <property type="molecule type" value="Genomic_DNA"/>
</dbReference>
<keyword evidence="1" id="KW-1133">Transmembrane helix</keyword>
<reference evidence="2" key="1">
    <citation type="submission" date="2023-03" db="EMBL/GenBank/DDBJ databases">
        <title>Massive genome expansion in bonnet fungi (Mycena s.s.) driven by repeated elements and novel gene families across ecological guilds.</title>
        <authorList>
            <consortium name="Lawrence Berkeley National Laboratory"/>
            <person name="Harder C.B."/>
            <person name="Miyauchi S."/>
            <person name="Viragh M."/>
            <person name="Kuo A."/>
            <person name="Thoen E."/>
            <person name="Andreopoulos B."/>
            <person name="Lu D."/>
            <person name="Skrede I."/>
            <person name="Drula E."/>
            <person name="Henrissat B."/>
            <person name="Morin E."/>
            <person name="Kohler A."/>
            <person name="Barry K."/>
            <person name="LaButti K."/>
            <person name="Morin E."/>
            <person name="Salamov A."/>
            <person name="Lipzen A."/>
            <person name="Mereny Z."/>
            <person name="Hegedus B."/>
            <person name="Baldrian P."/>
            <person name="Stursova M."/>
            <person name="Weitz H."/>
            <person name="Taylor A."/>
            <person name="Grigoriev I.V."/>
            <person name="Nagy L.G."/>
            <person name="Martin F."/>
            <person name="Kauserud H."/>
        </authorList>
    </citation>
    <scope>NUCLEOTIDE SEQUENCE</scope>
    <source>
        <strain evidence="2">9144</strain>
    </source>
</reference>
<proteinExistence type="predicted"/>
<protein>
    <recommendedName>
        <fullName evidence="4">Transmembrane protein</fullName>
    </recommendedName>
</protein>
<dbReference type="Proteomes" id="UP001219525">
    <property type="component" value="Unassembled WGS sequence"/>
</dbReference>
<evidence type="ECO:0000256" key="1">
    <source>
        <dbReference type="SAM" id="Phobius"/>
    </source>
</evidence>
<accession>A0AAD6Y5Y9</accession>
<feature type="transmembrane region" description="Helical" evidence="1">
    <location>
        <begin position="20"/>
        <end position="40"/>
    </location>
</feature>
<comment type="caution">
    <text evidence="2">The sequence shown here is derived from an EMBL/GenBank/DDBJ whole genome shotgun (WGS) entry which is preliminary data.</text>
</comment>
<keyword evidence="1" id="KW-0812">Transmembrane</keyword>
<keyword evidence="1" id="KW-0472">Membrane</keyword>
<dbReference type="AlphaFoldDB" id="A0AAD6Y5Y9"/>
<sequence>MWGWEHSAVFALKDQTWVSLAITATVTTVGTLYSATLVFLTQKLSARKNLVQWQFLTATHDLAAAWTGIGSAISCLWQQQTICSSFAGIFSVLAYLASILTLHVTTPSLFAVEIFNSTNLINVSTVGLPVLSSDIASPKIVNALTANVQTLTNLPYLSSLATVGLDGATLYDVLALDNMADDTSTTVLGTGTAEVTASTFQVDCGYLSNASAASFDWNATTGTWNVTISGQQGLHSLVPPMQGIVGSLYSLNYLVSSVIFYSTIPVLDANGDTAPQINPPSAPDGAAQSLQLFGCTHIVVPRTGVVVAQTGKLISLDNAGMTRRPSSVWAPLNDTDLLHIGLADGLEQLLMTPSGFIDAWSALYLASPLTNYQSSATLTPGFFLSNPDFFMLSDLGLAVRGINNTEAAQSITLASFEASLAKLLASMFWILGHVEPSYSLAGLDSTQTFNTVTTLVKGQTIVQEIFSQARLNIACGLAASTILLLISLQYLQFCSDLRDSVRIDGTELLHGIWLYRHHPELATLMEHVENPTNENLRRAGMVSVRLADRNELNRSMYTEQHHSVWEAKDDGVDASQ</sequence>
<name>A0AAD6Y5Y9_9AGAR</name>
<gene>
    <name evidence="2" type="ORF">GGX14DRAFT_479502</name>
</gene>
<keyword evidence="3" id="KW-1185">Reference proteome</keyword>
<evidence type="ECO:0000313" key="2">
    <source>
        <dbReference type="EMBL" id="KAJ7192930.1"/>
    </source>
</evidence>